<name>C8X858_NAKMY</name>
<dbReference type="Pfam" id="PF00903">
    <property type="entry name" value="Glyoxalase"/>
    <property type="match status" value="1"/>
</dbReference>
<dbReference type="InterPro" id="IPR004360">
    <property type="entry name" value="Glyas_Fos-R_dOase_dom"/>
</dbReference>
<evidence type="ECO:0000259" key="2">
    <source>
        <dbReference type="PROSITE" id="PS51819"/>
    </source>
</evidence>
<evidence type="ECO:0000313" key="3">
    <source>
        <dbReference type="EMBL" id="ACV77034.1"/>
    </source>
</evidence>
<organism evidence="3 4">
    <name type="scientific">Nakamurella multipartita (strain ATCC 700099 / DSM 44233 / CIP 104796 / JCM 9543 / NBRC 105858 / Y-104)</name>
    <name type="common">Microsphaera multipartita</name>
    <dbReference type="NCBI Taxonomy" id="479431"/>
    <lineage>
        <taxon>Bacteria</taxon>
        <taxon>Bacillati</taxon>
        <taxon>Actinomycetota</taxon>
        <taxon>Actinomycetes</taxon>
        <taxon>Nakamurellales</taxon>
        <taxon>Nakamurellaceae</taxon>
        <taxon>Nakamurella</taxon>
    </lineage>
</organism>
<keyword evidence="4" id="KW-1185">Reference proteome</keyword>
<reference evidence="3 4" key="2">
    <citation type="journal article" date="2010" name="Stand. Genomic Sci.">
        <title>Complete genome sequence of Nakamurella multipartita type strain (Y-104).</title>
        <authorList>
            <person name="Tice H."/>
            <person name="Mayilraj S."/>
            <person name="Sims D."/>
            <person name="Lapidus A."/>
            <person name="Nolan M."/>
            <person name="Lucas S."/>
            <person name="Glavina Del Rio T."/>
            <person name="Copeland A."/>
            <person name="Cheng J.F."/>
            <person name="Meincke L."/>
            <person name="Bruce D."/>
            <person name="Goodwin L."/>
            <person name="Pitluck S."/>
            <person name="Ivanova N."/>
            <person name="Mavromatis K."/>
            <person name="Ovchinnikova G."/>
            <person name="Pati A."/>
            <person name="Chen A."/>
            <person name="Palaniappan K."/>
            <person name="Land M."/>
            <person name="Hauser L."/>
            <person name="Chang Y.J."/>
            <person name="Jeffries C.D."/>
            <person name="Detter J.C."/>
            <person name="Brettin T."/>
            <person name="Rohde M."/>
            <person name="Goker M."/>
            <person name="Bristow J."/>
            <person name="Eisen J.A."/>
            <person name="Markowitz V."/>
            <person name="Hugenholtz P."/>
            <person name="Kyrpides N.C."/>
            <person name="Klenk H.P."/>
            <person name="Chen F."/>
        </authorList>
    </citation>
    <scope>NUCLEOTIDE SEQUENCE [LARGE SCALE GENOMIC DNA]</scope>
    <source>
        <strain evidence="4">ATCC 700099 / DSM 44233 / CIP 104796 / JCM 9543 / NBRC 105858 / Y-104</strain>
    </source>
</reference>
<dbReference type="eggNOG" id="COG0346">
    <property type="taxonomic scope" value="Bacteria"/>
</dbReference>
<dbReference type="InterPro" id="IPR050383">
    <property type="entry name" value="GlyoxalaseI/FosfomycinResist"/>
</dbReference>
<feature type="domain" description="VOC" evidence="2">
    <location>
        <begin position="16"/>
        <end position="135"/>
    </location>
</feature>
<dbReference type="PROSITE" id="PS51819">
    <property type="entry name" value="VOC"/>
    <property type="match status" value="1"/>
</dbReference>
<dbReference type="InterPro" id="IPR018146">
    <property type="entry name" value="Glyoxalase_1_CS"/>
</dbReference>
<keyword evidence="3" id="KW-0560">Oxidoreductase</keyword>
<dbReference type="SUPFAM" id="SSF54593">
    <property type="entry name" value="Glyoxalase/Bleomycin resistance protein/Dihydroxybiphenyl dioxygenase"/>
    <property type="match status" value="1"/>
</dbReference>
<dbReference type="PANTHER" id="PTHR21366:SF31">
    <property type="entry name" value="METALLOTHIOL TRANSFERASE FOSB"/>
    <property type="match status" value="1"/>
</dbReference>
<dbReference type="HOGENOM" id="CLU_046006_9_2_11"/>
<evidence type="ECO:0000313" key="4">
    <source>
        <dbReference type="Proteomes" id="UP000002218"/>
    </source>
</evidence>
<dbReference type="Gene3D" id="3.10.180.10">
    <property type="entry name" value="2,3-Dihydroxybiphenyl 1,2-Dioxygenase, domain 1"/>
    <property type="match status" value="1"/>
</dbReference>
<keyword evidence="1" id="KW-0479">Metal-binding</keyword>
<dbReference type="Proteomes" id="UP000002218">
    <property type="component" value="Chromosome"/>
</dbReference>
<keyword evidence="3" id="KW-0223">Dioxygenase</keyword>
<dbReference type="InterPro" id="IPR029068">
    <property type="entry name" value="Glyas_Bleomycin-R_OHBP_Dase"/>
</dbReference>
<accession>C8X858</accession>
<proteinExistence type="predicted"/>
<dbReference type="InterPro" id="IPR037523">
    <property type="entry name" value="VOC_core"/>
</dbReference>
<dbReference type="KEGG" id="nml:Namu_0619"/>
<dbReference type="PANTHER" id="PTHR21366">
    <property type="entry name" value="GLYOXALASE FAMILY PROTEIN"/>
    <property type="match status" value="1"/>
</dbReference>
<gene>
    <name evidence="3" type="ordered locus">Namu_0619</name>
</gene>
<reference evidence="4" key="1">
    <citation type="submission" date="2009-09" db="EMBL/GenBank/DDBJ databases">
        <title>The complete genome of Nakamurella multipartita DSM 44233.</title>
        <authorList>
            <consortium name="US DOE Joint Genome Institute (JGI-PGF)"/>
            <person name="Lucas S."/>
            <person name="Copeland A."/>
            <person name="Lapidus A."/>
            <person name="Glavina del Rio T."/>
            <person name="Dalin E."/>
            <person name="Tice H."/>
            <person name="Bruce D."/>
            <person name="Goodwin L."/>
            <person name="Pitluck S."/>
            <person name="Kyrpides N."/>
            <person name="Mavromatis K."/>
            <person name="Ivanova N."/>
            <person name="Ovchinnikova G."/>
            <person name="Sims D."/>
            <person name="Meincke L."/>
            <person name="Brettin T."/>
            <person name="Detter J.C."/>
            <person name="Han C."/>
            <person name="Larimer F."/>
            <person name="Land M."/>
            <person name="Hauser L."/>
            <person name="Markowitz V."/>
            <person name="Cheng J.-F."/>
            <person name="Hugenholtz P."/>
            <person name="Woyke T."/>
            <person name="Wu D."/>
            <person name="Klenk H.-P."/>
            <person name="Eisen J.A."/>
        </authorList>
    </citation>
    <scope>NUCLEOTIDE SEQUENCE [LARGE SCALE GENOMIC DNA]</scope>
    <source>
        <strain evidence="4">ATCC 700099 / DSM 44233 / CIP 104796 / JCM 9543 / NBRC 105858 / Y-104</strain>
    </source>
</reference>
<dbReference type="GO" id="GO:0046872">
    <property type="term" value="F:metal ion binding"/>
    <property type="evidence" value="ECO:0007669"/>
    <property type="project" value="UniProtKB-KW"/>
</dbReference>
<dbReference type="PROSITE" id="PS00934">
    <property type="entry name" value="GLYOXALASE_I_1"/>
    <property type="match status" value="1"/>
</dbReference>
<dbReference type="STRING" id="479431.Namu_0619"/>
<dbReference type="InParanoid" id="C8X858"/>
<dbReference type="GO" id="GO:0004462">
    <property type="term" value="F:lactoylglutathione lyase activity"/>
    <property type="evidence" value="ECO:0007669"/>
    <property type="project" value="InterPro"/>
</dbReference>
<evidence type="ECO:0000256" key="1">
    <source>
        <dbReference type="ARBA" id="ARBA00022723"/>
    </source>
</evidence>
<dbReference type="AlphaFoldDB" id="C8X858"/>
<dbReference type="EMBL" id="CP001737">
    <property type="protein sequence ID" value="ACV77034.1"/>
    <property type="molecule type" value="Genomic_DNA"/>
</dbReference>
<sequence>MRYTLKMEGPVPTFSAVDHVALSVTDLVASHDFYTGVLGFLQVADFGPTRIYLHNPSAIMLALKQHPDAHGGRFTELATGLDHVALTVGSLAELREWEQRLRDAGAEFTPIREAEFGHHLNFRDPDGIALELATSNEPMAAALALLRSGELSDDQVVAHARQLLEQVLPMPEQ</sequence>
<protein>
    <submittedName>
        <fullName evidence="3">Glyoxalase/bleomycin resistance protein/dioxygenase</fullName>
    </submittedName>
</protein>
<dbReference type="GO" id="GO:0051213">
    <property type="term" value="F:dioxygenase activity"/>
    <property type="evidence" value="ECO:0007669"/>
    <property type="project" value="UniProtKB-KW"/>
</dbReference>